<dbReference type="InterPro" id="IPR051678">
    <property type="entry name" value="AGP_Transferase"/>
</dbReference>
<organism evidence="3 4">
    <name type="scientific">Lentinus brumalis</name>
    <dbReference type="NCBI Taxonomy" id="2498619"/>
    <lineage>
        <taxon>Eukaryota</taxon>
        <taxon>Fungi</taxon>
        <taxon>Dikarya</taxon>
        <taxon>Basidiomycota</taxon>
        <taxon>Agaricomycotina</taxon>
        <taxon>Agaricomycetes</taxon>
        <taxon>Polyporales</taxon>
        <taxon>Polyporaceae</taxon>
        <taxon>Lentinus</taxon>
    </lineage>
</organism>
<accession>A0A371DPT0</accession>
<dbReference type="Proteomes" id="UP000256964">
    <property type="component" value="Unassembled WGS sequence"/>
</dbReference>
<evidence type="ECO:0000313" key="4">
    <source>
        <dbReference type="Proteomes" id="UP000256964"/>
    </source>
</evidence>
<dbReference type="SUPFAM" id="SSF56112">
    <property type="entry name" value="Protein kinase-like (PK-like)"/>
    <property type="match status" value="1"/>
</dbReference>
<dbReference type="STRING" id="139420.A0A371DPT0"/>
<sequence length="412" mass="47106">MSLLGKLLNKKPSAYAIAVVQYERSDFSVGHEEQLHWAIAAVVSVKNQFEIEAHTWQIMDRYYSDGRPMEWISHYRGDSQLHKTLKCLGGVSIGQIEGKDIEKLKQVRRQRLLSSSACSRPPHDHHSPRPTDDSLSARLPYLAGELMGVLALLFEVYLLCRQWHDPDSLGRVMFLPFRLVLKIGKDSAGAEADTLRFVRKNTTIPVPRVYISARGFGRTYTLMEDVRGDELQFMWVDMSTEQQSLVLDQLRDYIQQLRKLQPPPCVPPGAVCSLYNKALRDSRITSGGPLGPFANEAAFNDRVVETSEPFMDPLLLPRIRARMRDDHRIVFTHGDLAPRNILVQGHRVVAIIDWEESGWYPEHWELVKALWYPGFPKKNTSWVEGMKDVVGREHEADYRTDCELSDHLVGAF</sequence>
<dbReference type="GO" id="GO:0004672">
    <property type="term" value="F:protein kinase activity"/>
    <property type="evidence" value="ECO:0007669"/>
    <property type="project" value="InterPro"/>
</dbReference>
<name>A0A371DPT0_9APHY</name>
<dbReference type="AlphaFoldDB" id="A0A371DPT0"/>
<evidence type="ECO:0000259" key="2">
    <source>
        <dbReference type="Pfam" id="PF01636"/>
    </source>
</evidence>
<dbReference type="Gene3D" id="3.90.1200.10">
    <property type="match status" value="1"/>
</dbReference>
<dbReference type="PANTHER" id="PTHR21310:SF48">
    <property type="entry name" value="AMINOGLYCOSIDE PHOSPHOTRANSFERASE DOMAIN-CONTAINING PROTEIN"/>
    <property type="match status" value="1"/>
</dbReference>
<dbReference type="Pfam" id="PF01636">
    <property type="entry name" value="APH"/>
    <property type="match status" value="1"/>
</dbReference>
<dbReference type="EMBL" id="KZ857384">
    <property type="protein sequence ID" value="RDX54546.1"/>
    <property type="molecule type" value="Genomic_DNA"/>
</dbReference>
<reference evidence="3 4" key="1">
    <citation type="journal article" date="2018" name="Biotechnol. Biofuels">
        <title>Integrative visual omics of the white-rot fungus Polyporus brumalis exposes the biotechnological potential of its oxidative enzymes for delignifying raw plant biomass.</title>
        <authorList>
            <person name="Miyauchi S."/>
            <person name="Rancon A."/>
            <person name="Drula E."/>
            <person name="Hage H."/>
            <person name="Chaduli D."/>
            <person name="Favel A."/>
            <person name="Grisel S."/>
            <person name="Henrissat B."/>
            <person name="Herpoel-Gimbert I."/>
            <person name="Ruiz-Duenas F.J."/>
            <person name="Chevret D."/>
            <person name="Hainaut M."/>
            <person name="Lin J."/>
            <person name="Wang M."/>
            <person name="Pangilinan J."/>
            <person name="Lipzen A."/>
            <person name="Lesage-Meessen L."/>
            <person name="Navarro D."/>
            <person name="Riley R."/>
            <person name="Grigoriev I.V."/>
            <person name="Zhou S."/>
            <person name="Raouche S."/>
            <person name="Rosso M.N."/>
        </authorList>
    </citation>
    <scope>NUCLEOTIDE SEQUENCE [LARGE SCALE GENOMIC DNA]</scope>
    <source>
        <strain evidence="3 4">BRFM 1820</strain>
    </source>
</reference>
<dbReference type="InterPro" id="IPR008266">
    <property type="entry name" value="Tyr_kinase_AS"/>
</dbReference>
<dbReference type="InterPro" id="IPR011009">
    <property type="entry name" value="Kinase-like_dom_sf"/>
</dbReference>
<dbReference type="CDD" id="cd05120">
    <property type="entry name" value="APH_ChoK_like"/>
    <property type="match status" value="1"/>
</dbReference>
<proteinExistence type="predicted"/>
<dbReference type="InterPro" id="IPR002575">
    <property type="entry name" value="Aminoglycoside_PTrfase"/>
</dbReference>
<feature type="domain" description="Aminoglycoside phosphotransferase" evidence="2">
    <location>
        <begin position="184"/>
        <end position="389"/>
    </location>
</feature>
<dbReference type="PANTHER" id="PTHR21310">
    <property type="entry name" value="AMINOGLYCOSIDE PHOSPHOTRANSFERASE-RELATED-RELATED"/>
    <property type="match status" value="1"/>
</dbReference>
<protein>
    <submittedName>
        <fullName evidence="3">Kinase-like protein</fullName>
    </submittedName>
</protein>
<feature type="compositionally biased region" description="Basic and acidic residues" evidence="1">
    <location>
        <begin position="121"/>
        <end position="132"/>
    </location>
</feature>
<evidence type="ECO:0000256" key="1">
    <source>
        <dbReference type="SAM" id="MobiDB-lite"/>
    </source>
</evidence>
<dbReference type="PROSITE" id="PS00109">
    <property type="entry name" value="PROTEIN_KINASE_TYR"/>
    <property type="match status" value="1"/>
</dbReference>
<gene>
    <name evidence="3" type="ORF">OH76DRAFT_1397879</name>
</gene>
<evidence type="ECO:0000313" key="3">
    <source>
        <dbReference type="EMBL" id="RDX54546.1"/>
    </source>
</evidence>
<dbReference type="OrthoDB" id="5404599at2759"/>
<feature type="region of interest" description="Disordered" evidence="1">
    <location>
        <begin position="114"/>
        <end position="133"/>
    </location>
</feature>
<keyword evidence="4" id="KW-1185">Reference proteome</keyword>